<evidence type="ECO:0000256" key="5">
    <source>
        <dbReference type="ARBA" id="ARBA00023274"/>
    </source>
</evidence>
<dbReference type="InterPro" id="IPR007740">
    <property type="entry name" value="Ribosomal_mL49"/>
</dbReference>
<dbReference type="Pfam" id="PF05046">
    <property type="entry name" value="Img2"/>
    <property type="match status" value="1"/>
</dbReference>
<sequence length="159" mass="18548">MSTHFFKSFIKNTGSQNIRDKMIRKMIVRKPYPRMLKGMHPNVRKLINRTTQAPVPLTYKLQELPTPDTTLDEPLGVSPEVPFEVKRTFNGNLPVYTKFTHDGNRKLTVVRHLYGDVDSFKEELAKICSNHEIFEKVGRVEVKGLHKEKVDLWLRRLGF</sequence>
<accession>A0AAD1Y0X4</accession>
<evidence type="ECO:0000313" key="7">
    <source>
        <dbReference type="EMBL" id="CAI2383128.1"/>
    </source>
</evidence>
<dbReference type="GO" id="GO:0006412">
    <property type="term" value="P:translation"/>
    <property type="evidence" value="ECO:0007669"/>
    <property type="project" value="InterPro"/>
</dbReference>
<evidence type="ECO:0000256" key="4">
    <source>
        <dbReference type="ARBA" id="ARBA00023128"/>
    </source>
</evidence>
<dbReference type="Gene3D" id="3.30.780.10">
    <property type="entry name" value="SUI1-like domain"/>
    <property type="match status" value="1"/>
</dbReference>
<proteinExistence type="inferred from homology"/>
<dbReference type="GO" id="GO:0003735">
    <property type="term" value="F:structural constituent of ribosome"/>
    <property type="evidence" value="ECO:0007669"/>
    <property type="project" value="InterPro"/>
</dbReference>
<evidence type="ECO:0000256" key="6">
    <source>
        <dbReference type="ARBA" id="ARBA00035191"/>
    </source>
</evidence>
<gene>
    <name evidence="7" type="ORF">ECRASSUSDP1_LOCUS24619</name>
</gene>
<dbReference type="PANTHER" id="PTHR13477:SF0">
    <property type="entry name" value="LARGE RIBOSOMAL SUBUNIT PROTEIN ML49"/>
    <property type="match status" value="1"/>
</dbReference>
<dbReference type="GO" id="GO:0005762">
    <property type="term" value="C:mitochondrial large ribosomal subunit"/>
    <property type="evidence" value="ECO:0007669"/>
    <property type="project" value="TreeGrafter"/>
</dbReference>
<dbReference type="AlphaFoldDB" id="A0AAD1Y0X4"/>
<comment type="subcellular location">
    <subcellularLocation>
        <location evidence="1">Mitochondrion</location>
    </subcellularLocation>
</comment>
<evidence type="ECO:0000256" key="2">
    <source>
        <dbReference type="ARBA" id="ARBA00005677"/>
    </source>
</evidence>
<protein>
    <recommendedName>
        <fullName evidence="6">Large ribosomal subunit protein mL49</fullName>
    </recommendedName>
</protein>
<dbReference type="PANTHER" id="PTHR13477">
    <property type="entry name" value="MITOCHONDRIAL 39S RIBOSOMAL PROTEIN L49"/>
    <property type="match status" value="1"/>
</dbReference>
<evidence type="ECO:0000256" key="3">
    <source>
        <dbReference type="ARBA" id="ARBA00022980"/>
    </source>
</evidence>
<keyword evidence="5" id="KW-0687">Ribonucleoprotein</keyword>
<comment type="caution">
    <text evidence="7">The sequence shown here is derived from an EMBL/GenBank/DDBJ whole genome shotgun (WGS) entry which is preliminary data.</text>
</comment>
<evidence type="ECO:0000256" key="1">
    <source>
        <dbReference type="ARBA" id="ARBA00004173"/>
    </source>
</evidence>
<name>A0AAD1Y0X4_EUPCR</name>
<keyword evidence="8" id="KW-1185">Reference proteome</keyword>
<evidence type="ECO:0000313" key="8">
    <source>
        <dbReference type="Proteomes" id="UP001295684"/>
    </source>
</evidence>
<comment type="similarity">
    <text evidence="2">Belongs to the mitochondrion-specific ribosomal protein mL49 family.</text>
</comment>
<reference evidence="7" key="1">
    <citation type="submission" date="2023-07" db="EMBL/GenBank/DDBJ databases">
        <authorList>
            <consortium name="AG Swart"/>
            <person name="Singh M."/>
            <person name="Singh A."/>
            <person name="Seah K."/>
            <person name="Emmerich C."/>
        </authorList>
    </citation>
    <scope>NUCLEOTIDE SEQUENCE</scope>
    <source>
        <strain evidence="7">DP1</strain>
    </source>
</reference>
<keyword evidence="3" id="KW-0689">Ribosomal protein</keyword>
<dbReference type="Proteomes" id="UP001295684">
    <property type="component" value="Unassembled WGS sequence"/>
</dbReference>
<dbReference type="EMBL" id="CAMPGE010025366">
    <property type="protein sequence ID" value="CAI2383128.1"/>
    <property type="molecule type" value="Genomic_DNA"/>
</dbReference>
<organism evidence="7 8">
    <name type="scientific">Euplotes crassus</name>
    <dbReference type="NCBI Taxonomy" id="5936"/>
    <lineage>
        <taxon>Eukaryota</taxon>
        <taxon>Sar</taxon>
        <taxon>Alveolata</taxon>
        <taxon>Ciliophora</taxon>
        <taxon>Intramacronucleata</taxon>
        <taxon>Spirotrichea</taxon>
        <taxon>Hypotrichia</taxon>
        <taxon>Euplotida</taxon>
        <taxon>Euplotidae</taxon>
        <taxon>Moneuplotes</taxon>
    </lineage>
</organism>
<keyword evidence="4" id="KW-0496">Mitochondrion</keyword>